<dbReference type="Pfam" id="PF00672">
    <property type="entry name" value="HAMP"/>
    <property type="match status" value="1"/>
</dbReference>
<dbReference type="GO" id="GO:0007165">
    <property type="term" value="P:signal transduction"/>
    <property type="evidence" value="ECO:0007669"/>
    <property type="project" value="UniProtKB-KW"/>
</dbReference>
<sequence>MKVSIKLKILAGLIVSIFLVFSVIFAITAYDVHRHSRSMAIQGIAKELVHVDNGLTLFMDEARLNTEMMAADKRTEQADQILTNYLSETPVPTNETFPGDELGRELRTFYQLILSSHKAYVDCYIGTRKGGFVIGGNDPMPAGYDPRKRPWYKDAVASPGKSIISKAYRSTNGEAMISTGKAIVHNGVEYGVAAMDISLGQITKQLAEIRMGERGHVMVIQDDGVVIANPGDKETLFKNVAELEDSAYKQFFAQDEGAVDTVLDGLDRVGVVHTSPALGWKFVGVIEKAEIMAPVYNTMTNLAIVFVISLLVICAFVWVFMDMVAVRPLKSVADMLGKIRDGKYDTRIDKTRNDEIGQIFEALNDMSGTLESNMLEITAKTEEAENKARAAEQAMQEASEARERAERARAEGMIEAGKQLETVVQEINGITEAINAKAHEISEGTNVQRERIQATATAMEEMNATVLEVARNAGDAAGQGQEAKTKAMNGADVVNQSVKAINSIQAQADQLRTNMDELETQARGIGNIMGVITDIADQTNLLALNAAIEAARAGDAGRGFAVVADEVRKLAEKTMTATKEVGDSIEAIQTAADRNVQAMEQAVSDLSTATDLSNTSGSVLQEIVDGAELSADRIQGIATAAEQQSAASEEINQSIDEINSIAAETEQAALETTQALERLAAQAEELSGMVESLRNA</sequence>
<name>A0A6N6N4G1_9BACT</name>
<dbReference type="SUPFAM" id="SSF103190">
    <property type="entry name" value="Sensory domain-like"/>
    <property type="match status" value="1"/>
</dbReference>
<dbReference type="PANTHER" id="PTHR32089">
    <property type="entry name" value="METHYL-ACCEPTING CHEMOTAXIS PROTEIN MCPB"/>
    <property type="match status" value="1"/>
</dbReference>
<dbReference type="PROSITE" id="PS50885">
    <property type="entry name" value="HAMP"/>
    <property type="match status" value="1"/>
</dbReference>
<proteinExistence type="inferred from homology"/>
<dbReference type="PANTHER" id="PTHR32089:SF112">
    <property type="entry name" value="LYSOZYME-LIKE PROTEIN-RELATED"/>
    <property type="match status" value="1"/>
</dbReference>
<evidence type="ECO:0000256" key="11">
    <source>
        <dbReference type="SAM" id="Phobius"/>
    </source>
</evidence>
<feature type="transmembrane region" description="Helical" evidence="11">
    <location>
        <begin position="302"/>
        <end position="321"/>
    </location>
</feature>
<dbReference type="AlphaFoldDB" id="A0A6N6N4G1"/>
<organism evidence="14 15">
    <name type="scientific">Pseudodesulfovibrio senegalensis</name>
    <dbReference type="NCBI Taxonomy" id="1721087"/>
    <lineage>
        <taxon>Bacteria</taxon>
        <taxon>Pseudomonadati</taxon>
        <taxon>Thermodesulfobacteriota</taxon>
        <taxon>Desulfovibrionia</taxon>
        <taxon>Desulfovibrionales</taxon>
        <taxon>Desulfovibrionaceae</taxon>
    </lineage>
</organism>
<dbReference type="CDD" id="cd11386">
    <property type="entry name" value="MCP_signal"/>
    <property type="match status" value="1"/>
</dbReference>
<feature type="coiled-coil region" evidence="10">
    <location>
        <begin position="662"/>
        <end position="696"/>
    </location>
</feature>
<feature type="domain" description="HAMP" evidence="13">
    <location>
        <begin position="323"/>
        <end position="375"/>
    </location>
</feature>
<dbReference type="OrthoDB" id="5348717at2"/>
<dbReference type="InterPro" id="IPR004089">
    <property type="entry name" value="MCPsignal_dom"/>
</dbReference>
<dbReference type="CDD" id="cd06225">
    <property type="entry name" value="HAMP"/>
    <property type="match status" value="1"/>
</dbReference>
<keyword evidence="7 9" id="KW-0807">Transducer</keyword>
<evidence type="ECO:0000256" key="7">
    <source>
        <dbReference type="ARBA" id="ARBA00023224"/>
    </source>
</evidence>
<gene>
    <name evidence="14" type="ORF">F8A88_08390</name>
</gene>
<keyword evidence="3" id="KW-0145">Chemotaxis</keyword>
<keyword evidence="4 11" id="KW-0812">Transmembrane</keyword>
<keyword evidence="2" id="KW-1003">Cell membrane</keyword>
<evidence type="ECO:0000256" key="9">
    <source>
        <dbReference type="PROSITE-ProRule" id="PRU00284"/>
    </source>
</evidence>
<protein>
    <submittedName>
        <fullName evidence="14">HAMP domain-containing protein</fullName>
    </submittedName>
</protein>
<feature type="coiled-coil region" evidence="10">
    <location>
        <begin position="374"/>
        <end position="415"/>
    </location>
</feature>
<dbReference type="Gene3D" id="3.30.450.20">
    <property type="entry name" value="PAS domain"/>
    <property type="match status" value="2"/>
</dbReference>
<comment type="caution">
    <text evidence="14">The sequence shown here is derived from an EMBL/GenBank/DDBJ whole genome shotgun (WGS) entry which is preliminary data.</text>
</comment>
<evidence type="ECO:0000256" key="2">
    <source>
        <dbReference type="ARBA" id="ARBA00022475"/>
    </source>
</evidence>
<evidence type="ECO:0000259" key="12">
    <source>
        <dbReference type="PROSITE" id="PS50111"/>
    </source>
</evidence>
<dbReference type="Gene3D" id="1.10.287.950">
    <property type="entry name" value="Methyl-accepting chemotaxis protein"/>
    <property type="match status" value="1"/>
</dbReference>
<dbReference type="Pfam" id="PF02743">
    <property type="entry name" value="dCache_1"/>
    <property type="match status" value="1"/>
</dbReference>
<dbReference type="InterPro" id="IPR003660">
    <property type="entry name" value="HAMP_dom"/>
</dbReference>
<dbReference type="GO" id="GO:0005886">
    <property type="term" value="C:plasma membrane"/>
    <property type="evidence" value="ECO:0007669"/>
    <property type="project" value="UniProtKB-SubCell"/>
</dbReference>
<keyword evidence="10" id="KW-0175">Coiled coil</keyword>
<reference evidence="14 15" key="1">
    <citation type="journal article" date="2017" name="Int. J. Syst. Evol. Microbiol.">
        <title>Desulfovibrio senegalensis sp. nov., a mesophilic sulfate reducer isolated from marine sediment.</title>
        <authorList>
            <person name="Thioye A."/>
            <person name="Gam Z.B.A."/>
            <person name="Mbengue M."/>
            <person name="Cayol J.L."/>
            <person name="Joseph-Bartoli M."/>
            <person name="Toure-Kane C."/>
            <person name="Labat M."/>
        </authorList>
    </citation>
    <scope>NUCLEOTIDE SEQUENCE [LARGE SCALE GENOMIC DNA]</scope>
    <source>
        <strain evidence="14 15">DSM 101509</strain>
    </source>
</reference>
<dbReference type="SMART" id="SM00304">
    <property type="entry name" value="HAMP"/>
    <property type="match status" value="1"/>
</dbReference>
<dbReference type="SMART" id="SM00283">
    <property type="entry name" value="MA"/>
    <property type="match status" value="1"/>
</dbReference>
<dbReference type="SUPFAM" id="SSF58104">
    <property type="entry name" value="Methyl-accepting chemotaxis protein (MCP) signaling domain"/>
    <property type="match status" value="1"/>
</dbReference>
<dbReference type="InterPro" id="IPR033479">
    <property type="entry name" value="dCache_1"/>
</dbReference>
<evidence type="ECO:0000256" key="1">
    <source>
        <dbReference type="ARBA" id="ARBA00004651"/>
    </source>
</evidence>
<dbReference type="InterPro" id="IPR029151">
    <property type="entry name" value="Sensor-like_sf"/>
</dbReference>
<keyword evidence="6 11" id="KW-0472">Membrane</keyword>
<evidence type="ECO:0000313" key="14">
    <source>
        <dbReference type="EMBL" id="KAB1441611.1"/>
    </source>
</evidence>
<evidence type="ECO:0000256" key="3">
    <source>
        <dbReference type="ARBA" id="ARBA00022500"/>
    </source>
</evidence>
<dbReference type="Pfam" id="PF00015">
    <property type="entry name" value="MCPsignal"/>
    <property type="match status" value="1"/>
</dbReference>
<evidence type="ECO:0000256" key="8">
    <source>
        <dbReference type="ARBA" id="ARBA00029447"/>
    </source>
</evidence>
<keyword evidence="15" id="KW-1185">Reference proteome</keyword>
<dbReference type="Proteomes" id="UP000438699">
    <property type="component" value="Unassembled WGS sequence"/>
</dbReference>
<evidence type="ECO:0000256" key="6">
    <source>
        <dbReference type="ARBA" id="ARBA00023136"/>
    </source>
</evidence>
<comment type="subcellular location">
    <subcellularLocation>
        <location evidence="1">Cell membrane</location>
        <topology evidence="1">Multi-pass membrane protein</topology>
    </subcellularLocation>
</comment>
<dbReference type="GO" id="GO:0006935">
    <property type="term" value="P:chemotaxis"/>
    <property type="evidence" value="ECO:0007669"/>
    <property type="project" value="UniProtKB-KW"/>
</dbReference>
<comment type="similarity">
    <text evidence="8">Belongs to the methyl-accepting chemotaxis (MCP) protein family.</text>
</comment>
<accession>A0A6N6N4G1</accession>
<dbReference type="PROSITE" id="PS50111">
    <property type="entry name" value="CHEMOTAXIS_TRANSDUC_2"/>
    <property type="match status" value="1"/>
</dbReference>
<evidence type="ECO:0000256" key="4">
    <source>
        <dbReference type="ARBA" id="ARBA00022692"/>
    </source>
</evidence>
<keyword evidence="5 11" id="KW-1133">Transmembrane helix</keyword>
<dbReference type="Gene3D" id="1.10.8.500">
    <property type="entry name" value="HAMP domain in histidine kinase"/>
    <property type="match status" value="1"/>
</dbReference>
<dbReference type="CDD" id="cd12913">
    <property type="entry name" value="PDC1_MCP_like"/>
    <property type="match status" value="1"/>
</dbReference>
<dbReference type="RefSeq" id="WP_151150704.1">
    <property type="nucleotide sequence ID" value="NZ_WAIE01000003.1"/>
</dbReference>
<feature type="domain" description="Methyl-accepting transducer" evidence="12">
    <location>
        <begin position="423"/>
        <end position="659"/>
    </location>
</feature>
<dbReference type="EMBL" id="WAIE01000003">
    <property type="protein sequence ID" value="KAB1441611.1"/>
    <property type="molecule type" value="Genomic_DNA"/>
</dbReference>
<evidence type="ECO:0000313" key="15">
    <source>
        <dbReference type="Proteomes" id="UP000438699"/>
    </source>
</evidence>
<evidence type="ECO:0000256" key="5">
    <source>
        <dbReference type="ARBA" id="ARBA00022989"/>
    </source>
</evidence>
<evidence type="ECO:0000256" key="10">
    <source>
        <dbReference type="SAM" id="Coils"/>
    </source>
</evidence>
<dbReference type="FunFam" id="1.10.287.950:FF:000001">
    <property type="entry name" value="Methyl-accepting chemotaxis sensory transducer"/>
    <property type="match status" value="1"/>
</dbReference>
<dbReference type="CDD" id="cd12912">
    <property type="entry name" value="PDC2_MCP_like"/>
    <property type="match status" value="1"/>
</dbReference>
<evidence type="ECO:0000259" key="13">
    <source>
        <dbReference type="PROSITE" id="PS50885"/>
    </source>
</evidence>